<evidence type="ECO:0000313" key="3">
    <source>
        <dbReference type="Proteomes" id="UP000199109"/>
    </source>
</evidence>
<keyword evidence="1" id="KW-1133">Transmembrane helix</keyword>
<protein>
    <submittedName>
        <fullName evidence="2">Uncharacterized protein</fullName>
    </submittedName>
</protein>
<evidence type="ECO:0000256" key="1">
    <source>
        <dbReference type="SAM" id="Phobius"/>
    </source>
</evidence>
<gene>
    <name evidence="2" type="ORF">SAMN05421636_11246</name>
</gene>
<dbReference type="STRING" id="641691.SAMN05421636_11246"/>
<dbReference type="EMBL" id="FNAO01000012">
    <property type="protein sequence ID" value="SDF12606.1"/>
    <property type="molecule type" value="Genomic_DNA"/>
</dbReference>
<dbReference type="AlphaFoldDB" id="A0A1G7IJ88"/>
<keyword evidence="3" id="KW-1185">Reference proteome</keyword>
<sequence>MNYITTLMIGLNIIGTLCFIISKNQRTAKTRIYHLFRKAGLGYIDRQTLRQANALFWIWSVECIQYI</sequence>
<name>A0A1G7IJ88_9FLAO</name>
<reference evidence="2 3" key="1">
    <citation type="submission" date="2016-10" db="EMBL/GenBank/DDBJ databases">
        <authorList>
            <person name="de Groot N.N."/>
        </authorList>
    </citation>
    <scope>NUCLEOTIDE SEQUENCE [LARGE SCALE GENOMIC DNA]</scope>
    <source>
        <strain evidence="2 3">DSM 23421</strain>
    </source>
</reference>
<feature type="transmembrane region" description="Helical" evidence="1">
    <location>
        <begin position="6"/>
        <end position="22"/>
    </location>
</feature>
<organism evidence="2 3">
    <name type="scientific">Pricia antarctica</name>
    <dbReference type="NCBI Taxonomy" id="641691"/>
    <lineage>
        <taxon>Bacteria</taxon>
        <taxon>Pseudomonadati</taxon>
        <taxon>Bacteroidota</taxon>
        <taxon>Flavobacteriia</taxon>
        <taxon>Flavobacteriales</taxon>
        <taxon>Flavobacteriaceae</taxon>
        <taxon>Pricia</taxon>
    </lineage>
</organism>
<proteinExistence type="predicted"/>
<dbReference type="Proteomes" id="UP000199109">
    <property type="component" value="Unassembled WGS sequence"/>
</dbReference>
<evidence type="ECO:0000313" key="2">
    <source>
        <dbReference type="EMBL" id="SDF12606.1"/>
    </source>
</evidence>
<keyword evidence="1" id="KW-0472">Membrane</keyword>
<accession>A0A1G7IJ88</accession>
<keyword evidence="1" id="KW-0812">Transmembrane</keyword>